<dbReference type="Proteomes" id="UP001319874">
    <property type="component" value="Chromosome 2"/>
</dbReference>
<evidence type="ECO:0008006" key="3">
    <source>
        <dbReference type="Google" id="ProtNLM"/>
    </source>
</evidence>
<evidence type="ECO:0000313" key="2">
    <source>
        <dbReference type="Proteomes" id="UP001319874"/>
    </source>
</evidence>
<name>A0ABN6JKE6_9BURK</name>
<dbReference type="RefSeq" id="WP_081920736.1">
    <property type="nucleotide sequence ID" value="NZ_AP024956.1"/>
</dbReference>
<evidence type="ECO:0000313" key="1">
    <source>
        <dbReference type="EMBL" id="BCZ81322.1"/>
    </source>
</evidence>
<accession>A0ABN6JKE6</accession>
<protein>
    <recommendedName>
        <fullName evidence="3">Nucleotide-diphospho-sugar transferase domain-containing protein</fullName>
    </recommendedName>
</protein>
<dbReference type="EMBL" id="AP024956">
    <property type="protein sequence ID" value="BCZ81322.1"/>
    <property type="molecule type" value="Genomic_DNA"/>
</dbReference>
<proteinExistence type="predicted"/>
<sequence length="344" mass="38668">MFDAAFLRNDLAPTFRQMNSSALGCARGGIGVVPCALVYVEIDSTGSPNCKSADPFCYVEQAITLNRSMKAVGLPGLTVATNVADDVTRYLEKVDTDARPYVLQLAPSKLTLPRNTRFYGAHFKLDMMEQLGAMLHEGELLMVLDTDMLALRTVNEELLQRCQTTGVGAFDISDQEFSAYGDGRVIDDLETVAGGHLQNPRWFGGEVLLASPRFVRELVPCAHACFERYRRVINELNHNGDEAFISAALNLLSDDGHQIIDLGANRVVGRHWSGNTHRDLRWFKGCSLLHLPGCKRLLERQARRPVFSAAHVWRSLVVRHELNRPVWPLRRWMRSRVRSPFGHR</sequence>
<reference evidence="1 2" key="1">
    <citation type="journal article" date="2022" name="Front. Microbiol.">
        <title>Identification and characterization of a novel class of self-sufficient cytochrome P450 hydroxylase involved in cyclohexanecarboxylate degradation in Paraburkholderia terrae strain KU-64.</title>
        <authorList>
            <person name="Yamamoto T."/>
            <person name="Hasegawa Y."/>
            <person name="Iwaki H."/>
        </authorList>
    </citation>
    <scope>NUCLEOTIDE SEQUENCE [LARGE SCALE GENOMIC DNA]</scope>
    <source>
        <strain evidence="1 2">KU-64</strain>
    </source>
</reference>
<keyword evidence="2" id="KW-1185">Reference proteome</keyword>
<gene>
    <name evidence="1" type="ORF">PTKU64_49970</name>
</gene>
<organism evidence="1 2">
    <name type="scientific">Paraburkholderia terrae</name>
    <dbReference type="NCBI Taxonomy" id="311230"/>
    <lineage>
        <taxon>Bacteria</taxon>
        <taxon>Pseudomonadati</taxon>
        <taxon>Pseudomonadota</taxon>
        <taxon>Betaproteobacteria</taxon>
        <taxon>Burkholderiales</taxon>
        <taxon>Burkholderiaceae</taxon>
        <taxon>Paraburkholderia</taxon>
    </lineage>
</organism>